<proteinExistence type="predicted"/>
<sequence length="162" mass="18337">MVLPRTTTQYQQVESCNDDDLLRLQQNAAAKKKILILLTTMSTIGDLIIFFVFWNNGFFQTQPALMTLIFLSLIGSNIGIAVFFYRTYQRVRQDLVERRKGVVEGVLASKQLIKQQGYMLTLADGSTHMVDQGSGDQLKDQTRVRLEYGYVSHALIRAISLG</sequence>
<evidence type="ECO:0000256" key="1">
    <source>
        <dbReference type="SAM" id="Phobius"/>
    </source>
</evidence>
<organism evidence="2 3">
    <name type="scientific">Candidatus Magasanikbacteria bacterium RIFCSPHIGHO2_02_FULL_47_14</name>
    <dbReference type="NCBI Taxonomy" id="1798680"/>
    <lineage>
        <taxon>Bacteria</taxon>
        <taxon>Candidatus Magasanikiibacteriota</taxon>
    </lineage>
</organism>
<keyword evidence="1" id="KW-0812">Transmembrane</keyword>
<name>A0A1F6M7B3_9BACT</name>
<protein>
    <submittedName>
        <fullName evidence="2">Uncharacterized protein</fullName>
    </submittedName>
</protein>
<accession>A0A1F6M7B3</accession>
<dbReference type="AlphaFoldDB" id="A0A1F6M7B3"/>
<dbReference type="EMBL" id="MFQB01000033">
    <property type="protein sequence ID" value="OGH67443.1"/>
    <property type="molecule type" value="Genomic_DNA"/>
</dbReference>
<comment type="caution">
    <text evidence="2">The sequence shown here is derived from an EMBL/GenBank/DDBJ whole genome shotgun (WGS) entry which is preliminary data.</text>
</comment>
<evidence type="ECO:0000313" key="2">
    <source>
        <dbReference type="EMBL" id="OGH67443.1"/>
    </source>
</evidence>
<feature type="transmembrane region" description="Helical" evidence="1">
    <location>
        <begin position="65"/>
        <end position="85"/>
    </location>
</feature>
<reference evidence="2 3" key="1">
    <citation type="journal article" date="2016" name="Nat. Commun.">
        <title>Thousands of microbial genomes shed light on interconnected biogeochemical processes in an aquifer system.</title>
        <authorList>
            <person name="Anantharaman K."/>
            <person name="Brown C.T."/>
            <person name="Hug L.A."/>
            <person name="Sharon I."/>
            <person name="Castelle C.J."/>
            <person name="Probst A.J."/>
            <person name="Thomas B.C."/>
            <person name="Singh A."/>
            <person name="Wilkins M.J."/>
            <person name="Karaoz U."/>
            <person name="Brodie E.L."/>
            <person name="Williams K.H."/>
            <person name="Hubbard S.S."/>
            <person name="Banfield J.F."/>
        </authorList>
    </citation>
    <scope>NUCLEOTIDE SEQUENCE [LARGE SCALE GENOMIC DNA]</scope>
</reference>
<dbReference type="STRING" id="1798680.A3J66_02675"/>
<keyword evidence="1" id="KW-1133">Transmembrane helix</keyword>
<feature type="transmembrane region" description="Helical" evidence="1">
    <location>
        <begin position="34"/>
        <end position="53"/>
    </location>
</feature>
<dbReference type="Proteomes" id="UP000176282">
    <property type="component" value="Unassembled WGS sequence"/>
</dbReference>
<evidence type="ECO:0000313" key="3">
    <source>
        <dbReference type="Proteomes" id="UP000176282"/>
    </source>
</evidence>
<gene>
    <name evidence="2" type="ORF">A3J66_02675</name>
</gene>
<keyword evidence="1" id="KW-0472">Membrane</keyword>